<evidence type="ECO:0000313" key="2">
    <source>
        <dbReference type="Proteomes" id="UP000190102"/>
    </source>
</evidence>
<reference evidence="2" key="1">
    <citation type="submission" date="2017-02" db="EMBL/GenBank/DDBJ databases">
        <authorList>
            <person name="Varghese N."/>
            <person name="Submissions S."/>
        </authorList>
    </citation>
    <scope>NUCLEOTIDE SEQUENCE [LARGE SCALE GENOMIC DNA]</scope>
    <source>
        <strain evidence="2">ATCC BAA-34</strain>
    </source>
</reference>
<gene>
    <name evidence="1" type="ORF">SAMN02745119_00628</name>
</gene>
<dbReference type="RefSeq" id="WP_078788909.1">
    <property type="nucleotide sequence ID" value="NZ_FUWR01000001.1"/>
</dbReference>
<organism evidence="1 2">
    <name type="scientific">Trichlorobacter thiogenes</name>
    <dbReference type="NCBI Taxonomy" id="115783"/>
    <lineage>
        <taxon>Bacteria</taxon>
        <taxon>Pseudomonadati</taxon>
        <taxon>Thermodesulfobacteriota</taxon>
        <taxon>Desulfuromonadia</taxon>
        <taxon>Geobacterales</taxon>
        <taxon>Geobacteraceae</taxon>
        <taxon>Trichlorobacter</taxon>
    </lineage>
</organism>
<keyword evidence="2" id="KW-1185">Reference proteome</keyword>
<dbReference type="OrthoDB" id="1094062at2"/>
<name>A0A1T4KP58_9BACT</name>
<protein>
    <recommendedName>
        <fullName evidence="3">RlfB protein</fullName>
    </recommendedName>
</protein>
<evidence type="ECO:0008006" key="3">
    <source>
        <dbReference type="Google" id="ProtNLM"/>
    </source>
</evidence>
<dbReference type="Proteomes" id="UP000190102">
    <property type="component" value="Unassembled WGS sequence"/>
</dbReference>
<dbReference type="EMBL" id="FUWR01000001">
    <property type="protein sequence ID" value="SJZ44202.1"/>
    <property type="molecule type" value="Genomic_DNA"/>
</dbReference>
<sequence>MLTPTLNLATVDATGVYDYLYGFFQRDFVRQRTMLNGTIYIDPRSRNLEDGKEKDFWHLTTRTNKYFVKQGNRHVPVEERLLDYARAERIEWVRQIITNHVHAKIKIFYHQESNPRRDIRLYLWAFEDDFVVILQKLGRSTSFLVTSFYIDQPDKRTDYDKRYRNYVTGANSVVTGCEWF</sequence>
<evidence type="ECO:0000313" key="1">
    <source>
        <dbReference type="EMBL" id="SJZ44202.1"/>
    </source>
</evidence>
<dbReference type="AlphaFoldDB" id="A0A1T4KP58"/>
<proteinExistence type="predicted"/>
<accession>A0A1T4KP58</accession>
<dbReference type="STRING" id="115783.SAMN02745119_00628"/>